<dbReference type="SUPFAM" id="SSF55144">
    <property type="entry name" value="LigT-like"/>
    <property type="match status" value="1"/>
</dbReference>
<dbReference type="Gene3D" id="3.90.1140.10">
    <property type="entry name" value="Cyclic phosphodiesterase"/>
    <property type="match status" value="1"/>
</dbReference>
<reference evidence="2 3" key="1">
    <citation type="submission" date="2019-08" db="EMBL/GenBank/DDBJ databases">
        <title>Deep-cultivation of Planctomycetes and their phenomic and genomic characterization uncovers novel biology.</title>
        <authorList>
            <person name="Wiegand S."/>
            <person name="Jogler M."/>
            <person name="Boedeker C."/>
            <person name="Pinto D."/>
            <person name="Vollmers J."/>
            <person name="Rivas-Marin E."/>
            <person name="Kohn T."/>
            <person name="Peeters S.H."/>
            <person name="Heuer A."/>
            <person name="Rast P."/>
            <person name="Oberbeckmann S."/>
            <person name="Bunk B."/>
            <person name="Jeske O."/>
            <person name="Meyerdierks A."/>
            <person name="Storesund J.E."/>
            <person name="Kallscheuer N."/>
            <person name="Luecker S."/>
            <person name="Lage O.M."/>
            <person name="Pohl T."/>
            <person name="Merkel B.J."/>
            <person name="Hornburger P."/>
            <person name="Mueller R.-W."/>
            <person name="Bruemmer F."/>
            <person name="Labrenz M."/>
            <person name="Spormann A.M."/>
            <person name="Op den Camp H."/>
            <person name="Overmann J."/>
            <person name="Amann R."/>
            <person name="Jetten M.S.M."/>
            <person name="Mascher T."/>
            <person name="Medema M.H."/>
            <person name="Devos D.P."/>
            <person name="Kaster A.-K."/>
            <person name="Ovreas L."/>
            <person name="Rohde M."/>
            <person name="Galperin M.Y."/>
            <person name="Jogler C."/>
        </authorList>
    </citation>
    <scope>NUCLEOTIDE SEQUENCE [LARGE SCALE GENOMIC DNA]</scope>
    <source>
        <strain evidence="2 3">OJF2</strain>
    </source>
</reference>
<proteinExistence type="predicted"/>
<dbReference type="Pfam" id="PF13563">
    <property type="entry name" value="2_5_RNA_ligase2"/>
    <property type="match status" value="1"/>
</dbReference>
<evidence type="ECO:0000313" key="2">
    <source>
        <dbReference type="EMBL" id="QEH34422.1"/>
    </source>
</evidence>
<dbReference type="AlphaFoldDB" id="A0A5B9W191"/>
<keyword evidence="3" id="KW-1185">Reference proteome</keyword>
<evidence type="ECO:0000259" key="1">
    <source>
        <dbReference type="PROSITE" id="PS50006"/>
    </source>
</evidence>
<dbReference type="InterPro" id="IPR000253">
    <property type="entry name" value="FHA_dom"/>
</dbReference>
<sequence length="167" mass="18552">MDSPTFVATVTLDIESARRLNALREAYFPPHRNVLDAHATLFHKLSAEAVATLEQAVAEASPQPFEVALPGPFSLGRGVAIRVESGQLVSLRNRLATRLHAELSAQDRQAYRPHVTIQNKVTAEEASRTLIDVRREWLPCVARVEGIDLWEYLGGPWQHHARLAFGA</sequence>
<evidence type="ECO:0000313" key="3">
    <source>
        <dbReference type="Proteomes" id="UP000324233"/>
    </source>
</evidence>
<accession>A0A5B9W191</accession>
<dbReference type="InterPro" id="IPR009097">
    <property type="entry name" value="Cyclic_Pdiesterase"/>
</dbReference>
<dbReference type="RefSeq" id="WP_168221796.1">
    <property type="nucleotide sequence ID" value="NZ_CP042997.1"/>
</dbReference>
<organism evidence="2 3">
    <name type="scientific">Aquisphaera giovannonii</name>
    <dbReference type="NCBI Taxonomy" id="406548"/>
    <lineage>
        <taxon>Bacteria</taxon>
        <taxon>Pseudomonadati</taxon>
        <taxon>Planctomycetota</taxon>
        <taxon>Planctomycetia</taxon>
        <taxon>Isosphaerales</taxon>
        <taxon>Isosphaeraceae</taxon>
        <taxon>Aquisphaera</taxon>
    </lineage>
</organism>
<protein>
    <recommendedName>
        <fullName evidence="1">FHA domain-containing protein</fullName>
    </recommendedName>
</protein>
<dbReference type="Proteomes" id="UP000324233">
    <property type="component" value="Chromosome"/>
</dbReference>
<dbReference type="PROSITE" id="PS50006">
    <property type="entry name" value="FHA_DOMAIN"/>
    <property type="match status" value="1"/>
</dbReference>
<name>A0A5B9W191_9BACT</name>
<feature type="domain" description="FHA" evidence="1">
    <location>
        <begin position="73"/>
        <end position="136"/>
    </location>
</feature>
<dbReference type="KEGG" id="agv:OJF2_29610"/>
<gene>
    <name evidence="2" type="ORF">OJF2_29610</name>
</gene>
<dbReference type="EMBL" id="CP042997">
    <property type="protein sequence ID" value="QEH34422.1"/>
    <property type="molecule type" value="Genomic_DNA"/>
</dbReference>